<protein>
    <submittedName>
        <fullName evidence="2">Uncharacterized protein</fullName>
    </submittedName>
</protein>
<gene>
    <name evidence="2" type="ORF">S12H4_24365</name>
</gene>
<dbReference type="EMBL" id="BARW01013204">
    <property type="protein sequence ID" value="GAI77302.1"/>
    <property type="molecule type" value="Genomic_DNA"/>
</dbReference>
<reference evidence="2" key="1">
    <citation type="journal article" date="2014" name="Front. Microbiol.">
        <title>High frequency of phylogenetically diverse reductive dehalogenase-homologous genes in deep subseafloor sedimentary metagenomes.</title>
        <authorList>
            <person name="Kawai M."/>
            <person name="Futagami T."/>
            <person name="Toyoda A."/>
            <person name="Takaki Y."/>
            <person name="Nishi S."/>
            <person name="Hori S."/>
            <person name="Arai W."/>
            <person name="Tsubouchi T."/>
            <person name="Morono Y."/>
            <person name="Uchiyama I."/>
            <person name="Ito T."/>
            <person name="Fujiyama A."/>
            <person name="Inagaki F."/>
            <person name="Takami H."/>
        </authorList>
    </citation>
    <scope>NUCLEOTIDE SEQUENCE</scope>
    <source>
        <strain evidence="2">Expedition CK06-06</strain>
    </source>
</reference>
<comment type="caution">
    <text evidence="2">The sequence shown here is derived from an EMBL/GenBank/DDBJ whole genome shotgun (WGS) entry which is preliminary data.</text>
</comment>
<feature type="coiled-coil region" evidence="1">
    <location>
        <begin position="12"/>
        <end position="39"/>
    </location>
</feature>
<sequence>MDEKVAERIKNNKGILRQLTALNNEVKELKSRVKALEKRDSCYLTEEELLREKVGGTDPD</sequence>
<accession>X1R980</accession>
<organism evidence="2">
    <name type="scientific">marine sediment metagenome</name>
    <dbReference type="NCBI Taxonomy" id="412755"/>
    <lineage>
        <taxon>unclassified sequences</taxon>
        <taxon>metagenomes</taxon>
        <taxon>ecological metagenomes</taxon>
    </lineage>
</organism>
<evidence type="ECO:0000256" key="1">
    <source>
        <dbReference type="SAM" id="Coils"/>
    </source>
</evidence>
<name>X1R980_9ZZZZ</name>
<evidence type="ECO:0000313" key="2">
    <source>
        <dbReference type="EMBL" id="GAI77302.1"/>
    </source>
</evidence>
<dbReference type="AlphaFoldDB" id="X1R980"/>
<proteinExistence type="predicted"/>
<keyword evidence="1" id="KW-0175">Coiled coil</keyword>